<comment type="similarity">
    <text evidence="10">Belongs to the class-I aminoacyl-tRNA synthetase family.</text>
</comment>
<dbReference type="NCBIfam" id="TIGR00422">
    <property type="entry name" value="valS"/>
    <property type="match status" value="1"/>
</dbReference>
<evidence type="ECO:0000259" key="12">
    <source>
        <dbReference type="Pfam" id="PF08264"/>
    </source>
</evidence>
<sequence length="764" mass="87462">MQLEKRPQFTEYEPRLATWWVEKNFFTPIAPNKKKPFTILLPPPNANAPLHAGHVLYVIEDILARQARMDGRPTLFLPGTDHAGIETQFVFEKKLGEQGGSRLDFDHDTLYQMIHDFVEENRGIATSQLKRLGFSLDWSREKYTLQEDILKTVYETFNMMHDDGLIYRDERLVNYCTHCGTGFSNLEIDHTEKEGTLYYLSYGPITVATTRPETIFADVAIAVNPTDERYKDLIGKLATVPLINKEIPIIADSDVDPEFGTGALKITPGHDHTDFEIGKRNDLERISVIGKTGNMQNVPEYLLGLYPKQARKITVEKLTEEKTLIKQDVHLHSVATCYKCKNVIEPLLVPQWYVKTKPLVDAVLQKLNAGNVTIFPKRFDKELRRWLETAPDWNISRQIVWGPRIPAWYNVEQNPQIEITFISKNGENITGTYAKLKDAYSFDEIQAGLQSLSAPIGTPYLTELQSTGAETTPLQKPYLQETDTFDTWFSSGQWALTTLGYPDGDDFKKFYPTTVIDTMWDILPFWIMRMLMLSVYRTNTVPFEWIHLHSRVVDSKGQKMSKSRGNVINPIELVDTYGADTLRFALVFGIAPASDIPLGDEKLVGGRNFVTKLWNISRYILGLTALEQPEKISYTTQKPTHLSSDDQNIITAFNKVLLEVTAIFDINNPKNSKAFQFSLALEKLYDFIWNEFASSYLEKTKDRLTEHAKDSESANAALWTLITIWHNSLLLLHPFMPFITEEIYQHMPTKTTETISLHPWPKTL</sequence>
<evidence type="ECO:0000259" key="11">
    <source>
        <dbReference type="Pfam" id="PF00133"/>
    </source>
</evidence>
<keyword evidence="6 10" id="KW-0648">Protein biosynthesis</keyword>
<evidence type="ECO:0000256" key="9">
    <source>
        <dbReference type="NCBIfam" id="TIGR00422"/>
    </source>
</evidence>
<dbReference type="SUPFAM" id="SSF47323">
    <property type="entry name" value="Anticodon-binding domain of a subclass of class I aminoacyl-tRNA synthetases"/>
    <property type="match status" value="1"/>
</dbReference>
<dbReference type="PANTHER" id="PTHR11946">
    <property type="entry name" value="VALYL-TRNA SYNTHETASES"/>
    <property type="match status" value="1"/>
</dbReference>
<evidence type="ECO:0000256" key="3">
    <source>
        <dbReference type="ARBA" id="ARBA00022598"/>
    </source>
</evidence>
<dbReference type="NCBIfam" id="NF004349">
    <property type="entry name" value="PRK05729.1"/>
    <property type="match status" value="1"/>
</dbReference>
<evidence type="ECO:0000256" key="8">
    <source>
        <dbReference type="ARBA" id="ARBA00047552"/>
    </source>
</evidence>
<dbReference type="Pfam" id="PF08264">
    <property type="entry name" value="Anticodon_1"/>
    <property type="match status" value="1"/>
</dbReference>
<reference evidence="14" key="1">
    <citation type="submission" date="2017-09" db="EMBL/GenBank/DDBJ databases">
        <title>Depth-based differentiation of microbial function through sediment-hosted aquifers and enrichment of novel symbionts in the deep terrestrial subsurface.</title>
        <authorList>
            <person name="Probst A.J."/>
            <person name="Ladd B."/>
            <person name="Jarett J.K."/>
            <person name="Geller-Mcgrath D.E."/>
            <person name="Sieber C.M.K."/>
            <person name="Emerson J.B."/>
            <person name="Anantharaman K."/>
            <person name="Thomas B.C."/>
            <person name="Malmstrom R."/>
            <person name="Stieglmeier M."/>
            <person name="Klingl A."/>
            <person name="Woyke T."/>
            <person name="Ryan C.M."/>
            <person name="Banfield J.F."/>
        </authorList>
    </citation>
    <scope>NUCLEOTIDE SEQUENCE [LARGE SCALE GENOMIC DNA]</scope>
</reference>
<dbReference type="InterPro" id="IPR033705">
    <property type="entry name" value="Anticodon_Ia_Val"/>
</dbReference>
<dbReference type="CDD" id="cd07962">
    <property type="entry name" value="Anticodon_Ia_Val"/>
    <property type="match status" value="1"/>
</dbReference>
<keyword evidence="7 10" id="KW-0030">Aminoacyl-tRNA synthetase</keyword>
<dbReference type="InterPro" id="IPR009008">
    <property type="entry name" value="Val/Leu/Ile-tRNA-synth_edit"/>
</dbReference>
<feature type="domain" description="Aminoacyl-tRNA synthetase class Ia" evidence="11">
    <location>
        <begin position="17"/>
        <end position="587"/>
    </location>
</feature>
<dbReference type="GO" id="GO:0006438">
    <property type="term" value="P:valyl-tRNA aminoacylation"/>
    <property type="evidence" value="ECO:0007669"/>
    <property type="project" value="UniProtKB-UniRule"/>
</dbReference>
<dbReference type="InterPro" id="IPR001412">
    <property type="entry name" value="aa-tRNA-synth_I_CS"/>
</dbReference>
<name>A0A2M7TEK5_UNCKA</name>
<accession>A0A2M7TEK5</accession>
<dbReference type="Gene3D" id="3.90.740.10">
    <property type="entry name" value="Valyl/Leucyl/Isoleucyl-tRNA synthetase, editing domain"/>
    <property type="match status" value="1"/>
</dbReference>
<dbReference type="EMBL" id="PFNL01000196">
    <property type="protein sequence ID" value="PIZ44118.1"/>
    <property type="molecule type" value="Genomic_DNA"/>
</dbReference>
<evidence type="ECO:0000313" key="14">
    <source>
        <dbReference type="Proteomes" id="UP000228920"/>
    </source>
</evidence>
<dbReference type="SUPFAM" id="SSF52374">
    <property type="entry name" value="Nucleotidylyl transferase"/>
    <property type="match status" value="1"/>
</dbReference>
<evidence type="ECO:0000256" key="6">
    <source>
        <dbReference type="ARBA" id="ARBA00022917"/>
    </source>
</evidence>
<dbReference type="Pfam" id="PF00133">
    <property type="entry name" value="tRNA-synt_1"/>
    <property type="match status" value="1"/>
</dbReference>
<feature type="domain" description="Methionyl/Valyl/Leucyl/Isoleucyl-tRNA synthetase anticodon-binding" evidence="12">
    <location>
        <begin position="671"/>
        <end position="762"/>
    </location>
</feature>
<dbReference type="Gene3D" id="3.40.50.620">
    <property type="entry name" value="HUPs"/>
    <property type="match status" value="2"/>
</dbReference>
<evidence type="ECO:0000256" key="7">
    <source>
        <dbReference type="ARBA" id="ARBA00023146"/>
    </source>
</evidence>
<evidence type="ECO:0000313" key="13">
    <source>
        <dbReference type="EMBL" id="PIZ44118.1"/>
    </source>
</evidence>
<dbReference type="PROSITE" id="PS00178">
    <property type="entry name" value="AA_TRNA_LIGASE_I"/>
    <property type="match status" value="1"/>
</dbReference>
<evidence type="ECO:0000256" key="10">
    <source>
        <dbReference type="RuleBase" id="RU363035"/>
    </source>
</evidence>
<dbReference type="SUPFAM" id="SSF50677">
    <property type="entry name" value="ValRS/IleRS/LeuRS editing domain"/>
    <property type="match status" value="1"/>
</dbReference>
<keyword evidence="5 10" id="KW-0067">ATP-binding</keyword>
<dbReference type="GO" id="GO:0004832">
    <property type="term" value="F:valine-tRNA ligase activity"/>
    <property type="evidence" value="ECO:0007669"/>
    <property type="project" value="UniProtKB-UniRule"/>
</dbReference>
<dbReference type="InterPro" id="IPR013155">
    <property type="entry name" value="M/V/L/I-tRNA-synth_anticd-bd"/>
</dbReference>
<dbReference type="InterPro" id="IPR002303">
    <property type="entry name" value="Valyl-tRNA_ligase"/>
</dbReference>
<protein>
    <recommendedName>
        <fullName evidence="1 9">Valine--tRNA ligase</fullName>
        <ecNumber evidence="1 9">6.1.1.9</ecNumber>
    </recommendedName>
</protein>
<evidence type="ECO:0000256" key="2">
    <source>
        <dbReference type="ARBA" id="ARBA00022490"/>
    </source>
</evidence>
<keyword evidence="2" id="KW-0963">Cytoplasm</keyword>
<comment type="caution">
    <text evidence="13">The sequence shown here is derived from an EMBL/GenBank/DDBJ whole genome shotgun (WGS) entry which is preliminary data.</text>
</comment>
<evidence type="ECO:0000256" key="4">
    <source>
        <dbReference type="ARBA" id="ARBA00022741"/>
    </source>
</evidence>
<dbReference type="Proteomes" id="UP000228920">
    <property type="component" value="Unassembled WGS sequence"/>
</dbReference>
<keyword evidence="4 10" id="KW-0547">Nucleotide-binding</keyword>
<comment type="catalytic activity">
    <reaction evidence="8">
        <text>tRNA(Val) + L-valine + ATP = L-valyl-tRNA(Val) + AMP + diphosphate</text>
        <dbReference type="Rhea" id="RHEA:10704"/>
        <dbReference type="Rhea" id="RHEA-COMP:9672"/>
        <dbReference type="Rhea" id="RHEA-COMP:9708"/>
        <dbReference type="ChEBI" id="CHEBI:30616"/>
        <dbReference type="ChEBI" id="CHEBI:33019"/>
        <dbReference type="ChEBI" id="CHEBI:57762"/>
        <dbReference type="ChEBI" id="CHEBI:78442"/>
        <dbReference type="ChEBI" id="CHEBI:78537"/>
        <dbReference type="ChEBI" id="CHEBI:456215"/>
        <dbReference type="EC" id="6.1.1.9"/>
    </reaction>
</comment>
<evidence type="ECO:0000256" key="5">
    <source>
        <dbReference type="ARBA" id="ARBA00022840"/>
    </source>
</evidence>
<keyword evidence="3 10" id="KW-0436">Ligase</keyword>
<dbReference type="InterPro" id="IPR014729">
    <property type="entry name" value="Rossmann-like_a/b/a_fold"/>
</dbReference>
<gene>
    <name evidence="13" type="ORF">COY32_07065</name>
</gene>
<dbReference type="GO" id="GO:0005829">
    <property type="term" value="C:cytosol"/>
    <property type="evidence" value="ECO:0007669"/>
    <property type="project" value="TreeGrafter"/>
</dbReference>
<organism evidence="13 14">
    <name type="scientific">candidate division WWE3 bacterium CG_4_10_14_0_2_um_filter_41_14</name>
    <dbReference type="NCBI Taxonomy" id="1975072"/>
    <lineage>
        <taxon>Bacteria</taxon>
        <taxon>Katanobacteria</taxon>
    </lineage>
</organism>
<dbReference type="GO" id="GO:0005524">
    <property type="term" value="F:ATP binding"/>
    <property type="evidence" value="ECO:0007669"/>
    <property type="project" value="UniProtKB-KW"/>
</dbReference>
<dbReference type="Gene3D" id="1.10.730.10">
    <property type="entry name" value="Isoleucyl-tRNA Synthetase, Domain 1"/>
    <property type="match status" value="1"/>
</dbReference>
<dbReference type="GO" id="GO:0002161">
    <property type="term" value="F:aminoacyl-tRNA deacylase activity"/>
    <property type="evidence" value="ECO:0007669"/>
    <property type="project" value="InterPro"/>
</dbReference>
<dbReference type="EC" id="6.1.1.9" evidence="1 9"/>
<evidence type="ECO:0000256" key="1">
    <source>
        <dbReference type="ARBA" id="ARBA00013169"/>
    </source>
</evidence>
<dbReference type="InterPro" id="IPR002300">
    <property type="entry name" value="aa-tRNA-synth_Ia"/>
</dbReference>
<dbReference type="PRINTS" id="PR00986">
    <property type="entry name" value="TRNASYNTHVAL"/>
</dbReference>
<dbReference type="PANTHER" id="PTHR11946:SF93">
    <property type="entry name" value="VALINE--TRNA LIGASE, CHLOROPLASTIC_MITOCHONDRIAL 2"/>
    <property type="match status" value="1"/>
</dbReference>
<proteinExistence type="inferred from homology"/>
<dbReference type="InterPro" id="IPR009080">
    <property type="entry name" value="tRNAsynth_Ia_anticodon-bd"/>
</dbReference>
<dbReference type="AlphaFoldDB" id="A0A2M7TEK5"/>